<dbReference type="SUPFAM" id="SSF52540">
    <property type="entry name" value="P-loop containing nucleoside triphosphate hydrolases"/>
    <property type="match status" value="1"/>
</dbReference>
<evidence type="ECO:0000256" key="2">
    <source>
        <dbReference type="ARBA" id="ARBA00022840"/>
    </source>
</evidence>
<dbReference type="GO" id="GO:0016887">
    <property type="term" value="F:ATP hydrolysis activity"/>
    <property type="evidence" value="ECO:0007669"/>
    <property type="project" value="InterPro"/>
</dbReference>
<dbReference type="Pfam" id="PF07724">
    <property type="entry name" value="AAA_2"/>
    <property type="match status" value="1"/>
</dbReference>
<dbReference type="EMBL" id="AHER01000063">
    <property type="protein sequence ID" value="EJR11790.1"/>
    <property type="molecule type" value="Genomic_DNA"/>
</dbReference>
<dbReference type="RefSeq" id="WP_000129112.1">
    <property type="nucleotide sequence ID" value="NZ_JH792027.1"/>
</dbReference>
<keyword evidence="1" id="KW-0547">Nucleotide-binding</keyword>
<dbReference type="PANTHER" id="PTHR11638">
    <property type="entry name" value="ATP-DEPENDENT CLP PROTEASE"/>
    <property type="match status" value="1"/>
</dbReference>
<evidence type="ECO:0000313" key="4">
    <source>
        <dbReference type="EMBL" id="EJR11790.1"/>
    </source>
</evidence>
<dbReference type="GO" id="GO:0005737">
    <property type="term" value="C:cytoplasm"/>
    <property type="evidence" value="ECO:0007669"/>
    <property type="project" value="TreeGrafter"/>
</dbReference>
<dbReference type="InterPro" id="IPR003959">
    <property type="entry name" value="ATPase_AAA_core"/>
</dbReference>
<sequence>MTDFFVFEGPDTAFNLFTEEHGIYEGFKKFPLKEFPLKELAKNIDKVNLDTILVTIKEQNEGDNIVLVAKSEDFFSFRDHFIDNLPSLIYSWIQLGYISYAVIQNPPKNFIKGLESLECSEQGVEVMKGEYVRKSLTKSELRKVALTFNEKILGQDNVLKQIIASLYPLINNRSNKPIVLMFYGPPGVGKTESAKIINECISTAPLFRQQLSMFKANEFYNYLFGGEMGGKTLTKDLIRNESNVILLDEFSQCPSDFYSAFFQIFDEGIYEDNNYKLDLTNTIIICTSNFDSVKEIQGTIGSALYSRFTHFIKFNYLDTNSKIRLVSKYYEEIIKEFNEEDIEYLLKKDLKSLLIENVDRFTNARNIENSVRISISKELTGKFLDEIFSSTIDLG</sequence>
<accession>A0A9W5K1S2</accession>
<feature type="domain" description="AAA+ ATPase" evidence="3">
    <location>
        <begin position="176"/>
        <end position="318"/>
    </location>
</feature>
<dbReference type="GO" id="GO:0005524">
    <property type="term" value="F:ATP binding"/>
    <property type="evidence" value="ECO:0007669"/>
    <property type="project" value="UniProtKB-KW"/>
</dbReference>
<comment type="caution">
    <text evidence="4">The sequence shown here is derived from an EMBL/GenBank/DDBJ whole genome shotgun (WGS) entry which is preliminary data.</text>
</comment>
<keyword evidence="2" id="KW-0067">ATP-binding</keyword>
<dbReference type="SMART" id="SM00382">
    <property type="entry name" value="AAA"/>
    <property type="match status" value="1"/>
</dbReference>
<dbReference type="InterPro" id="IPR003593">
    <property type="entry name" value="AAA+_ATPase"/>
</dbReference>
<dbReference type="Proteomes" id="UP000006607">
    <property type="component" value="Unassembled WGS sequence"/>
</dbReference>
<organism evidence="4 5">
    <name type="scientific">Bacillus cereus (strain VD014)</name>
    <dbReference type="NCBI Taxonomy" id="1053223"/>
    <lineage>
        <taxon>Bacteria</taxon>
        <taxon>Bacillati</taxon>
        <taxon>Bacillota</taxon>
        <taxon>Bacilli</taxon>
        <taxon>Bacillales</taxon>
        <taxon>Bacillaceae</taxon>
        <taxon>Bacillus</taxon>
        <taxon>Bacillus cereus group</taxon>
    </lineage>
</organism>
<reference evidence="4" key="1">
    <citation type="submission" date="2012-04" db="EMBL/GenBank/DDBJ databases">
        <title>The Genome Sequence of Bacillus cereus VD014.</title>
        <authorList>
            <consortium name="The Broad Institute Genome Sequencing Platform"/>
            <consortium name="The Broad Institute Genome Sequencing Center for Infectious Disease"/>
            <person name="Feldgarden M."/>
            <person name="Van der Auwera G.A."/>
            <person name="Mahillon J."/>
            <person name="Duprez V."/>
            <person name="Timmery S."/>
            <person name="Mattelet C."/>
            <person name="Dierick K."/>
            <person name="Sun M."/>
            <person name="Yu Z."/>
            <person name="Zhu L."/>
            <person name="Hu X."/>
            <person name="Shank E.B."/>
            <person name="Swiecicka I."/>
            <person name="Hansen B.M."/>
            <person name="Andrup L."/>
            <person name="Young S.K."/>
            <person name="Zeng Q."/>
            <person name="Gargeya S."/>
            <person name="Fitzgerald M."/>
            <person name="Haas B."/>
            <person name="Abouelleil A."/>
            <person name="Alvarado L."/>
            <person name="Arachchi H.M."/>
            <person name="Berlin A."/>
            <person name="Chapman S.B."/>
            <person name="Goldberg J."/>
            <person name="Griggs A."/>
            <person name="Gujja S."/>
            <person name="Hansen M."/>
            <person name="Howarth C."/>
            <person name="Imamovic A."/>
            <person name="Larimer J."/>
            <person name="McCowen C."/>
            <person name="Montmayeur A."/>
            <person name="Murphy C."/>
            <person name="Neiman D."/>
            <person name="Pearson M."/>
            <person name="Priest M."/>
            <person name="Roberts A."/>
            <person name="Saif S."/>
            <person name="Shea T."/>
            <person name="Sisk P."/>
            <person name="Sykes S."/>
            <person name="Wortman J."/>
            <person name="Nusbaum C."/>
            <person name="Birren B."/>
        </authorList>
    </citation>
    <scope>NUCLEOTIDE SEQUENCE</scope>
    <source>
        <strain evidence="4">VD014</strain>
    </source>
</reference>
<dbReference type="PANTHER" id="PTHR11638:SF18">
    <property type="entry name" value="HEAT SHOCK PROTEIN 104"/>
    <property type="match status" value="1"/>
</dbReference>
<gene>
    <name evidence="4" type="ORF">IIA_05897</name>
</gene>
<evidence type="ECO:0000259" key="3">
    <source>
        <dbReference type="SMART" id="SM00382"/>
    </source>
</evidence>
<dbReference type="InterPro" id="IPR001270">
    <property type="entry name" value="ClpA/B"/>
</dbReference>
<protein>
    <recommendedName>
        <fullName evidence="3">AAA+ ATPase domain-containing protein</fullName>
    </recommendedName>
</protein>
<proteinExistence type="predicted"/>
<dbReference type="PRINTS" id="PR00300">
    <property type="entry name" value="CLPPROTEASEA"/>
</dbReference>
<dbReference type="AlphaFoldDB" id="A0A9W5K1S2"/>
<evidence type="ECO:0000256" key="1">
    <source>
        <dbReference type="ARBA" id="ARBA00022741"/>
    </source>
</evidence>
<dbReference type="Gene3D" id="3.40.50.300">
    <property type="entry name" value="P-loop containing nucleotide triphosphate hydrolases"/>
    <property type="match status" value="1"/>
</dbReference>
<dbReference type="GO" id="GO:0034605">
    <property type="term" value="P:cellular response to heat"/>
    <property type="evidence" value="ECO:0007669"/>
    <property type="project" value="TreeGrafter"/>
</dbReference>
<dbReference type="InterPro" id="IPR027417">
    <property type="entry name" value="P-loop_NTPase"/>
</dbReference>
<name>A0A9W5K1S2_BACC8</name>
<evidence type="ECO:0000313" key="5">
    <source>
        <dbReference type="Proteomes" id="UP000006607"/>
    </source>
</evidence>
<dbReference type="InterPro" id="IPR050130">
    <property type="entry name" value="ClpA_ClpB"/>
</dbReference>